<geneLocation type="mitochondrion" evidence="1"/>
<name>A0A3P3Y2G2_PLABS</name>
<proteinExistence type="predicted"/>
<dbReference type="EMBL" id="OVEO01000002">
    <property type="protein sequence ID" value="SPQ94379.1"/>
    <property type="molecule type" value="Genomic_DNA"/>
</dbReference>
<accession>A0A3P3Y2G2</accession>
<dbReference type="AlphaFoldDB" id="A0A3P3Y2G2"/>
<gene>
    <name evidence="1" type="ORF">PLBR_LOCUS1594</name>
</gene>
<sequence>MNTLANAFARSAERQTAAPASVSECPICLLAVPLGELQTTHYDGKCPGPPTEAVAKPVLQDAGEVKTRAKRHAKGRPADFNDENDDLAFIRGDRHARRRAVAESRDSLLSPSVKRRFLSRTTDMKASHSESLDVFLDSVLSIVDSGTLHVLKLMAASGINLPPETFPKLIATIISPSSSWPLAVQTYLCAHELLAMDPLVWVPLDTYWDRFCTILHDTGVSPHQFVRDHGLVQFRKQVLLLKLYLSSFQRDIGSRKASGSDCQQAILRAQVGFAVERSSTPLSEILDDLNQVHMFSQLAVTDDGDGLLPKQDRVEIMFLSECFQRMLNNCFPDQFD</sequence>
<evidence type="ECO:0000313" key="1">
    <source>
        <dbReference type="EMBL" id="SPQ94379.1"/>
    </source>
</evidence>
<dbReference type="Proteomes" id="UP000290189">
    <property type="component" value="Unassembled WGS sequence"/>
</dbReference>
<organism evidence="1 2">
    <name type="scientific">Plasmodiophora brassicae</name>
    <name type="common">Clubroot disease agent</name>
    <dbReference type="NCBI Taxonomy" id="37360"/>
    <lineage>
        <taxon>Eukaryota</taxon>
        <taxon>Sar</taxon>
        <taxon>Rhizaria</taxon>
        <taxon>Endomyxa</taxon>
        <taxon>Phytomyxea</taxon>
        <taxon>Plasmodiophorida</taxon>
        <taxon>Plasmodiophoridae</taxon>
        <taxon>Plasmodiophora</taxon>
    </lineage>
</organism>
<keyword evidence="1" id="KW-0496">Mitochondrion</keyword>
<evidence type="ECO:0000313" key="2">
    <source>
        <dbReference type="Proteomes" id="UP000290189"/>
    </source>
</evidence>
<reference evidence="1 2" key="1">
    <citation type="submission" date="2018-03" db="EMBL/GenBank/DDBJ databases">
        <authorList>
            <person name="Fogelqvist J."/>
        </authorList>
    </citation>
    <scope>NUCLEOTIDE SEQUENCE [LARGE SCALE GENOMIC DNA]</scope>
</reference>
<protein>
    <submittedName>
        <fullName evidence="1">Uncharacterized protein</fullName>
    </submittedName>
</protein>